<organism evidence="3 4">
    <name type="scientific">Candidatus Desulfosporosinus infrequens</name>
    <dbReference type="NCBI Taxonomy" id="2043169"/>
    <lineage>
        <taxon>Bacteria</taxon>
        <taxon>Bacillati</taxon>
        <taxon>Bacillota</taxon>
        <taxon>Clostridia</taxon>
        <taxon>Eubacteriales</taxon>
        <taxon>Desulfitobacteriaceae</taxon>
        <taxon>Desulfosporosinus</taxon>
    </lineage>
</organism>
<reference evidence="4" key="1">
    <citation type="submission" date="2018-02" db="EMBL/GenBank/DDBJ databases">
        <authorList>
            <person name="Hausmann B."/>
        </authorList>
    </citation>
    <scope>NUCLEOTIDE SEQUENCE [LARGE SCALE GENOMIC DNA]</scope>
    <source>
        <strain evidence="4">Peat soil MAG SbF1</strain>
    </source>
</reference>
<accession>A0A2U3LCA9</accession>
<keyword evidence="1" id="KW-0812">Transmembrane</keyword>
<keyword evidence="1" id="KW-0472">Membrane</keyword>
<dbReference type="Pfam" id="PF20020">
    <property type="entry name" value="DUF6431"/>
    <property type="match status" value="1"/>
</dbReference>
<protein>
    <recommendedName>
        <fullName evidence="2">DUF6431 domain-containing protein</fullName>
    </recommendedName>
</protein>
<evidence type="ECO:0000259" key="2">
    <source>
        <dbReference type="Pfam" id="PF20020"/>
    </source>
</evidence>
<feature type="domain" description="DUF6431" evidence="2">
    <location>
        <begin position="29"/>
        <end position="95"/>
    </location>
</feature>
<dbReference type="Proteomes" id="UP000238916">
    <property type="component" value="Unassembled WGS sequence"/>
</dbReference>
<name>A0A2U3LCA9_9FIRM</name>
<dbReference type="EMBL" id="OMOF01000392">
    <property type="protein sequence ID" value="SPF49512.1"/>
    <property type="molecule type" value="Genomic_DNA"/>
</dbReference>
<gene>
    <name evidence="3" type="ORF">SBF1_4510001</name>
</gene>
<dbReference type="OrthoDB" id="2867419at2"/>
<evidence type="ECO:0000313" key="3">
    <source>
        <dbReference type="EMBL" id="SPF49512.1"/>
    </source>
</evidence>
<dbReference type="InterPro" id="IPR045536">
    <property type="entry name" value="DUF6431"/>
</dbReference>
<dbReference type="AlphaFoldDB" id="A0A2U3LCA9"/>
<evidence type="ECO:0000256" key="1">
    <source>
        <dbReference type="SAM" id="Phobius"/>
    </source>
</evidence>
<sequence length="173" mass="20812">MQLIIPFSLTPLEYIDQFQFLDIQRPDSCPNCQVPHSFHKHGIYWRNIINVDYEGRLPVARFCCKVCRMTISILPAFVLPYFQYSLRYIIVALQTIFLVCQTQLTALFRFYRKRLKRNLIRIEMFFRDQNWQEISPHEEKEKAKKIVCMLTVPTAETFSQKFHQQYKLNFMAS</sequence>
<feature type="transmembrane region" description="Helical" evidence="1">
    <location>
        <begin position="88"/>
        <end position="111"/>
    </location>
</feature>
<proteinExistence type="predicted"/>
<keyword evidence="1" id="KW-1133">Transmembrane helix</keyword>
<evidence type="ECO:0000313" key="4">
    <source>
        <dbReference type="Proteomes" id="UP000238916"/>
    </source>
</evidence>